<evidence type="ECO:0000256" key="1">
    <source>
        <dbReference type="ARBA" id="ARBA00023157"/>
    </source>
</evidence>
<sequence>MIFASYILPLLSVTSALAFIQQTFDRKTTPCDMCFRYLTDVQNIYNHTTHDNKLSLREAAEKACTKYEPGGKSSFCKGFGDAVADQLEVWLQMRETSFTVLEACEHFRFCPGKTTSR</sequence>
<evidence type="ECO:0000313" key="4">
    <source>
        <dbReference type="EMBL" id="KAJ1351384.1"/>
    </source>
</evidence>
<reference evidence="4" key="1">
    <citation type="submission" date="2021-06" db="EMBL/GenBank/DDBJ databases">
        <title>Parelaphostrongylus tenuis whole genome reference sequence.</title>
        <authorList>
            <person name="Garwood T.J."/>
            <person name="Larsen P.A."/>
            <person name="Fountain-Jones N.M."/>
            <person name="Garbe J.R."/>
            <person name="Macchietto M.G."/>
            <person name="Kania S.A."/>
            <person name="Gerhold R.W."/>
            <person name="Richards J.E."/>
            <person name="Wolf T.M."/>
        </authorList>
    </citation>
    <scope>NUCLEOTIDE SEQUENCE</scope>
    <source>
        <strain evidence="4">MNPRO001-30</strain>
        <tissue evidence="4">Meninges</tissue>
    </source>
</reference>
<dbReference type="InterPro" id="IPR008139">
    <property type="entry name" value="SaposinB_dom"/>
</dbReference>
<keyword evidence="1" id="KW-1015">Disulfide bond</keyword>
<protein>
    <recommendedName>
        <fullName evidence="3">Saposin B-type domain-containing protein</fullName>
    </recommendedName>
</protein>
<keyword evidence="2" id="KW-0732">Signal</keyword>
<dbReference type="AlphaFoldDB" id="A0AAD5QJ52"/>
<keyword evidence="5" id="KW-1185">Reference proteome</keyword>
<dbReference type="PROSITE" id="PS50015">
    <property type="entry name" value="SAP_B"/>
    <property type="match status" value="1"/>
</dbReference>
<evidence type="ECO:0000313" key="5">
    <source>
        <dbReference type="Proteomes" id="UP001196413"/>
    </source>
</evidence>
<dbReference type="Proteomes" id="UP001196413">
    <property type="component" value="Unassembled WGS sequence"/>
</dbReference>
<dbReference type="SUPFAM" id="SSF47862">
    <property type="entry name" value="Saposin"/>
    <property type="match status" value="1"/>
</dbReference>
<organism evidence="4 5">
    <name type="scientific">Parelaphostrongylus tenuis</name>
    <name type="common">Meningeal worm</name>
    <dbReference type="NCBI Taxonomy" id="148309"/>
    <lineage>
        <taxon>Eukaryota</taxon>
        <taxon>Metazoa</taxon>
        <taxon>Ecdysozoa</taxon>
        <taxon>Nematoda</taxon>
        <taxon>Chromadorea</taxon>
        <taxon>Rhabditida</taxon>
        <taxon>Rhabditina</taxon>
        <taxon>Rhabditomorpha</taxon>
        <taxon>Strongyloidea</taxon>
        <taxon>Metastrongylidae</taxon>
        <taxon>Parelaphostrongylus</taxon>
    </lineage>
</organism>
<proteinExistence type="predicted"/>
<dbReference type="EMBL" id="JAHQIW010001061">
    <property type="protein sequence ID" value="KAJ1351384.1"/>
    <property type="molecule type" value="Genomic_DNA"/>
</dbReference>
<evidence type="ECO:0000259" key="3">
    <source>
        <dbReference type="PROSITE" id="PS50015"/>
    </source>
</evidence>
<dbReference type="Gene3D" id="1.10.225.10">
    <property type="entry name" value="Saposin-like"/>
    <property type="match status" value="1"/>
</dbReference>
<feature type="domain" description="Saposin B-type" evidence="3">
    <location>
        <begin position="27"/>
        <end position="114"/>
    </location>
</feature>
<name>A0AAD5QJ52_PARTN</name>
<feature type="chain" id="PRO_5042180538" description="Saposin B-type domain-containing protein" evidence="2">
    <location>
        <begin position="19"/>
        <end position="117"/>
    </location>
</feature>
<gene>
    <name evidence="4" type="ORF">KIN20_007376</name>
</gene>
<evidence type="ECO:0000256" key="2">
    <source>
        <dbReference type="SAM" id="SignalP"/>
    </source>
</evidence>
<accession>A0AAD5QJ52</accession>
<feature type="signal peptide" evidence="2">
    <location>
        <begin position="1"/>
        <end position="18"/>
    </location>
</feature>
<comment type="caution">
    <text evidence="4">The sequence shown here is derived from an EMBL/GenBank/DDBJ whole genome shotgun (WGS) entry which is preliminary data.</text>
</comment>
<dbReference type="InterPro" id="IPR011001">
    <property type="entry name" value="Saposin-like"/>
</dbReference>